<dbReference type="RefSeq" id="WP_113961540.1">
    <property type="nucleotide sequence ID" value="NZ_QNRR01000014.1"/>
</dbReference>
<gene>
    <name evidence="2" type="ORF">DES53_11450</name>
</gene>
<reference evidence="2 3" key="1">
    <citation type="submission" date="2018-06" db="EMBL/GenBank/DDBJ databases">
        <title>Genomic Encyclopedia of Type Strains, Phase IV (KMG-IV): sequencing the most valuable type-strain genomes for metagenomic binning, comparative biology and taxonomic classification.</title>
        <authorList>
            <person name="Goeker M."/>
        </authorList>
    </citation>
    <scope>NUCLEOTIDE SEQUENCE [LARGE SCALE GENOMIC DNA]</scope>
    <source>
        <strain evidence="2 3">DSM 25532</strain>
    </source>
</reference>
<evidence type="ECO:0000313" key="2">
    <source>
        <dbReference type="EMBL" id="RBP37312.1"/>
    </source>
</evidence>
<protein>
    <submittedName>
        <fullName evidence="2">Uncharacterized protein</fullName>
    </submittedName>
</protein>
<feature type="transmembrane region" description="Helical" evidence="1">
    <location>
        <begin position="42"/>
        <end position="61"/>
    </location>
</feature>
<evidence type="ECO:0000256" key="1">
    <source>
        <dbReference type="SAM" id="Phobius"/>
    </source>
</evidence>
<dbReference type="Proteomes" id="UP000253426">
    <property type="component" value="Unassembled WGS sequence"/>
</dbReference>
<feature type="transmembrane region" description="Helical" evidence="1">
    <location>
        <begin position="153"/>
        <end position="177"/>
    </location>
</feature>
<proteinExistence type="predicted"/>
<feature type="transmembrane region" description="Helical" evidence="1">
    <location>
        <begin position="12"/>
        <end position="30"/>
    </location>
</feature>
<dbReference type="EMBL" id="QNRR01000014">
    <property type="protein sequence ID" value="RBP37312.1"/>
    <property type="molecule type" value="Genomic_DNA"/>
</dbReference>
<feature type="transmembrane region" description="Helical" evidence="1">
    <location>
        <begin position="111"/>
        <end position="132"/>
    </location>
</feature>
<name>A0A366H5V7_9BACT</name>
<keyword evidence="1" id="KW-0812">Transmembrane</keyword>
<dbReference type="OrthoDB" id="196325at2"/>
<keyword evidence="1" id="KW-0472">Membrane</keyword>
<keyword evidence="1" id="KW-1133">Transmembrane helix</keyword>
<feature type="transmembrane region" description="Helical" evidence="1">
    <location>
        <begin position="183"/>
        <end position="206"/>
    </location>
</feature>
<organism evidence="2 3">
    <name type="scientific">Roseimicrobium gellanilyticum</name>
    <dbReference type="NCBI Taxonomy" id="748857"/>
    <lineage>
        <taxon>Bacteria</taxon>
        <taxon>Pseudomonadati</taxon>
        <taxon>Verrucomicrobiota</taxon>
        <taxon>Verrucomicrobiia</taxon>
        <taxon>Verrucomicrobiales</taxon>
        <taxon>Verrucomicrobiaceae</taxon>
        <taxon>Roseimicrobium</taxon>
    </lineage>
</organism>
<sequence length="237" mass="27050">MRDLTSFASMKLKAALFVVIGVFSGILVVLGNDFAAWKKALLLAMCVWAFCRAYYFAFYVIEKYVDPSFKFSGLGSAVKYLMGRKASTPEEAVSTRQFEETSLPRPPTLPVSWWLLWLFMVTLASAIPTFHLRENVSELIEPLRYPWGLLPSVFLAFRWFGEISWYILAAYVVAGLIAWKKPAWGRLAILLVLVLHMVFATLHTVYSSKLVILAIKEEVLRRELNDKSDKTNRPTKK</sequence>
<accession>A0A366H5V7</accession>
<evidence type="ECO:0000313" key="3">
    <source>
        <dbReference type="Proteomes" id="UP000253426"/>
    </source>
</evidence>
<keyword evidence="3" id="KW-1185">Reference proteome</keyword>
<comment type="caution">
    <text evidence="2">The sequence shown here is derived from an EMBL/GenBank/DDBJ whole genome shotgun (WGS) entry which is preliminary data.</text>
</comment>
<dbReference type="AlphaFoldDB" id="A0A366H5V7"/>